<keyword evidence="2" id="KW-1185">Reference proteome</keyword>
<proteinExistence type="predicted"/>
<name>A0A4C1VAU5_EUMVA</name>
<dbReference type="EMBL" id="BGZK01000312">
    <property type="protein sequence ID" value="GBP35961.1"/>
    <property type="molecule type" value="Genomic_DNA"/>
</dbReference>
<dbReference type="AlphaFoldDB" id="A0A4C1VAU5"/>
<comment type="caution">
    <text evidence="1">The sequence shown here is derived from an EMBL/GenBank/DDBJ whole genome shotgun (WGS) entry which is preliminary data.</text>
</comment>
<dbReference type="Proteomes" id="UP000299102">
    <property type="component" value="Unassembled WGS sequence"/>
</dbReference>
<sequence>MRTGIIIWNGPEIEIKKDTRTRDGNKTIVQNKRWRNIFHIHTDETASGKLVKNIVVFKALKRIQIMFNNWSEFPSDDESVVVRSGVEAILPLRGALTYASEEVLQLATQKSLP</sequence>
<organism evidence="1 2">
    <name type="scientific">Eumeta variegata</name>
    <name type="common">Bagworm moth</name>
    <name type="synonym">Eumeta japonica</name>
    <dbReference type="NCBI Taxonomy" id="151549"/>
    <lineage>
        <taxon>Eukaryota</taxon>
        <taxon>Metazoa</taxon>
        <taxon>Ecdysozoa</taxon>
        <taxon>Arthropoda</taxon>
        <taxon>Hexapoda</taxon>
        <taxon>Insecta</taxon>
        <taxon>Pterygota</taxon>
        <taxon>Neoptera</taxon>
        <taxon>Endopterygota</taxon>
        <taxon>Lepidoptera</taxon>
        <taxon>Glossata</taxon>
        <taxon>Ditrysia</taxon>
        <taxon>Tineoidea</taxon>
        <taxon>Psychidae</taxon>
        <taxon>Oiketicinae</taxon>
        <taxon>Eumeta</taxon>
    </lineage>
</organism>
<protein>
    <submittedName>
        <fullName evidence="1">Uncharacterized protein</fullName>
    </submittedName>
</protein>
<evidence type="ECO:0000313" key="2">
    <source>
        <dbReference type="Proteomes" id="UP000299102"/>
    </source>
</evidence>
<accession>A0A4C1VAU5</accession>
<gene>
    <name evidence="1" type="ORF">EVAR_91512_1</name>
</gene>
<evidence type="ECO:0000313" key="1">
    <source>
        <dbReference type="EMBL" id="GBP35961.1"/>
    </source>
</evidence>
<reference evidence="1 2" key="1">
    <citation type="journal article" date="2019" name="Commun. Biol.">
        <title>The bagworm genome reveals a unique fibroin gene that provides high tensile strength.</title>
        <authorList>
            <person name="Kono N."/>
            <person name="Nakamura H."/>
            <person name="Ohtoshi R."/>
            <person name="Tomita M."/>
            <person name="Numata K."/>
            <person name="Arakawa K."/>
        </authorList>
    </citation>
    <scope>NUCLEOTIDE SEQUENCE [LARGE SCALE GENOMIC DNA]</scope>
</reference>